<dbReference type="Proteomes" id="UP000825123">
    <property type="component" value="Chromosome"/>
</dbReference>
<dbReference type="GeneID" id="66161984"/>
<dbReference type="KEGG" id="csty:KN1_02340"/>
<proteinExistence type="predicted"/>
<dbReference type="InterPro" id="IPR036520">
    <property type="entry name" value="UPF0759_sf"/>
</dbReference>
<dbReference type="AlphaFoldDB" id="A0A8D5U472"/>
<dbReference type="PANTHER" id="PTHR30348">
    <property type="entry name" value="UNCHARACTERIZED PROTEIN YECE"/>
    <property type="match status" value="1"/>
</dbReference>
<dbReference type="InterPro" id="IPR002763">
    <property type="entry name" value="DUF72"/>
</dbReference>
<dbReference type="Pfam" id="PF01904">
    <property type="entry name" value="DUF72"/>
    <property type="match status" value="1"/>
</dbReference>
<dbReference type="Gene3D" id="3.20.20.410">
    <property type="entry name" value="Protein of unknown function UPF0759"/>
    <property type="match status" value="1"/>
</dbReference>
<evidence type="ECO:0008006" key="3">
    <source>
        <dbReference type="Google" id="ProtNLM"/>
    </source>
</evidence>
<dbReference type="SUPFAM" id="SSF117396">
    <property type="entry name" value="TM1631-like"/>
    <property type="match status" value="1"/>
</dbReference>
<sequence length="228" mass="26808">MIVGGRQLIYIGTSGWLYPWNSGKSLDWYIKNTGFNAVELNASFYRVPSPEQVEKWRNYEVTWAIKVNRRITHVKRLKGVRGEVEKFVELFKPLNPRFYLFQLPPNFHKTNENVQRVNEVCETLGDRAAVEFRSVEWFKGIPDVKCVVVSIDSPIGNYYFNSNGIIYLRMHGRDNWYFYEYSANELKEVAEKLVALNARDIFVFFNNDLWMLENGKLMKEILLNSQSP</sequence>
<keyword evidence="2" id="KW-1185">Reference proteome</keyword>
<name>A0A8D5U472_9CREN</name>
<accession>A0A8D5U472</accession>
<evidence type="ECO:0000313" key="2">
    <source>
        <dbReference type="Proteomes" id="UP000825123"/>
    </source>
</evidence>
<reference evidence="1 2" key="1">
    <citation type="submission" date="2021-04" db="EMBL/GenBank/DDBJ databases">
        <title>Complete genome sequence of Stygiolobus sp. KN-1.</title>
        <authorList>
            <person name="Nakamura K."/>
            <person name="Sakai H."/>
            <person name="Kurosawa N."/>
        </authorList>
    </citation>
    <scope>NUCLEOTIDE SEQUENCE [LARGE SCALE GENOMIC DNA]</scope>
    <source>
        <strain evidence="1 2">KN-1</strain>
    </source>
</reference>
<dbReference type="RefSeq" id="WP_225905749.1">
    <property type="nucleotide sequence ID" value="NZ_AP024597.1"/>
</dbReference>
<protein>
    <recommendedName>
        <fullName evidence="3">DUF72 domain-containing protein</fullName>
    </recommendedName>
</protein>
<dbReference type="PANTHER" id="PTHR30348:SF4">
    <property type="entry name" value="DUF72 DOMAIN-CONTAINING PROTEIN"/>
    <property type="match status" value="1"/>
</dbReference>
<evidence type="ECO:0000313" key="1">
    <source>
        <dbReference type="EMBL" id="BCU68937.1"/>
    </source>
</evidence>
<organism evidence="1 2">
    <name type="scientific">Stygiolobus caldivivus</name>
    <dbReference type="NCBI Taxonomy" id="2824673"/>
    <lineage>
        <taxon>Archaea</taxon>
        <taxon>Thermoproteota</taxon>
        <taxon>Thermoprotei</taxon>
        <taxon>Sulfolobales</taxon>
        <taxon>Sulfolobaceae</taxon>
        <taxon>Stygiolobus</taxon>
    </lineage>
</organism>
<dbReference type="EMBL" id="AP024597">
    <property type="protein sequence ID" value="BCU68937.1"/>
    <property type="molecule type" value="Genomic_DNA"/>
</dbReference>
<gene>
    <name evidence="1" type="ORF">KN1_02340</name>
</gene>